<dbReference type="AlphaFoldDB" id="A0A7K2IPR5"/>
<feature type="domain" description="HTH marR-type" evidence="2">
    <location>
        <begin position="21"/>
        <end position="157"/>
    </location>
</feature>
<dbReference type="InterPro" id="IPR036390">
    <property type="entry name" value="WH_DNA-bd_sf"/>
</dbReference>
<comment type="caution">
    <text evidence="4">The sequence shown here is derived from an EMBL/GenBank/DDBJ whole genome shotgun (WGS) entry which is preliminary data.</text>
</comment>
<reference evidence="4 5" key="1">
    <citation type="journal article" date="2019" name="Nat. Commun.">
        <title>The antimicrobial potential of Streptomyces from insect microbiomes.</title>
        <authorList>
            <person name="Chevrette M.G."/>
            <person name="Carlson C.M."/>
            <person name="Ortega H.E."/>
            <person name="Thomas C."/>
            <person name="Ananiev G.E."/>
            <person name="Barns K.J."/>
            <person name="Book A.J."/>
            <person name="Cagnazzo J."/>
            <person name="Carlos C."/>
            <person name="Flanigan W."/>
            <person name="Grubbs K.J."/>
            <person name="Horn H.A."/>
            <person name="Hoffmann F.M."/>
            <person name="Klassen J.L."/>
            <person name="Knack J.J."/>
            <person name="Lewin G.R."/>
            <person name="McDonald B.R."/>
            <person name="Muller L."/>
            <person name="Melo W.G.P."/>
            <person name="Pinto-Tomas A.A."/>
            <person name="Schmitz A."/>
            <person name="Wendt-Pienkowski E."/>
            <person name="Wildman S."/>
            <person name="Zhao M."/>
            <person name="Zhang F."/>
            <person name="Bugni T.S."/>
            <person name="Andes D.R."/>
            <person name="Pupo M.T."/>
            <person name="Currie C.R."/>
        </authorList>
    </citation>
    <scope>NUCLEOTIDE SEQUENCE [LARGE SCALE GENOMIC DNA]</scope>
    <source>
        <strain evidence="4 5">SID5840</strain>
    </source>
</reference>
<dbReference type="GeneID" id="91393624"/>
<dbReference type="PRINTS" id="PR00598">
    <property type="entry name" value="HTHMARR"/>
</dbReference>
<dbReference type="InterPro" id="IPR000835">
    <property type="entry name" value="HTH_MarR-typ"/>
</dbReference>
<dbReference type="SUPFAM" id="SSF46785">
    <property type="entry name" value="Winged helix' DNA-binding domain"/>
    <property type="match status" value="1"/>
</dbReference>
<sequence>MDTVSGTAEPHGPDGGGPRPRSELYTELQNDGQRLAVGLVRLLHRMSERSGMNPTDFQCYTLLRVSGSMTPGEIADSLRLSTGSVTGVIDRMEARGLVERAPHPLDRRKIAVRLVEGAERLAARTAPGMREVMTAMHEDYPAEDLEVIVGWLNQVNAVLDELVAQRPPHGTG</sequence>
<reference evidence="3 6" key="2">
    <citation type="submission" date="2024-01" db="EMBL/GenBank/DDBJ databases">
        <title>Genome mining of biosynthetic gene clusters to explore secondary metabolites of Streptomyces sp.</title>
        <authorList>
            <person name="Baig A."/>
            <person name="Ajitkumar Shintre N."/>
            <person name="Kumar H."/>
            <person name="Anbarasu A."/>
            <person name="Ramaiah S."/>
        </authorList>
    </citation>
    <scope>NUCLEOTIDE SEQUENCE [LARGE SCALE GENOMIC DNA]</scope>
    <source>
        <strain evidence="3 6">A01</strain>
    </source>
</reference>
<feature type="region of interest" description="Disordered" evidence="1">
    <location>
        <begin position="1"/>
        <end position="22"/>
    </location>
</feature>
<dbReference type="OMA" id="FQCYTLL"/>
<proteinExistence type="predicted"/>
<dbReference type="Gene3D" id="1.10.10.10">
    <property type="entry name" value="Winged helix-like DNA-binding domain superfamily/Winged helix DNA-binding domain"/>
    <property type="match status" value="1"/>
</dbReference>
<dbReference type="EMBL" id="JAYMRS010000003">
    <property type="protein sequence ID" value="MFB8768311.1"/>
    <property type="molecule type" value="Genomic_DNA"/>
</dbReference>
<dbReference type="PANTHER" id="PTHR33164">
    <property type="entry name" value="TRANSCRIPTIONAL REGULATOR, MARR FAMILY"/>
    <property type="match status" value="1"/>
</dbReference>
<dbReference type="PANTHER" id="PTHR33164:SF106">
    <property type="entry name" value="TRANSCRIPTIONAL REGULATORY PROTEIN"/>
    <property type="match status" value="1"/>
</dbReference>
<dbReference type="GO" id="GO:0003700">
    <property type="term" value="F:DNA-binding transcription factor activity"/>
    <property type="evidence" value="ECO:0007669"/>
    <property type="project" value="InterPro"/>
</dbReference>
<evidence type="ECO:0000313" key="4">
    <source>
        <dbReference type="EMBL" id="MYR31795.1"/>
    </source>
</evidence>
<accession>A0A7K2IPR5</accession>
<protein>
    <submittedName>
        <fullName evidence="4">MarR family transcriptional regulator</fullName>
    </submittedName>
</protein>
<dbReference type="PROSITE" id="PS50995">
    <property type="entry name" value="HTH_MARR_2"/>
    <property type="match status" value="1"/>
</dbReference>
<keyword evidence="6" id="KW-1185">Reference proteome</keyword>
<evidence type="ECO:0000313" key="3">
    <source>
        <dbReference type="EMBL" id="MFB8768311.1"/>
    </source>
</evidence>
<dbReference type="Proteomes" id="UP000467124">
    <property type="component" value="Unassembled WGS sequence"/>
</dbReference>
<evidence type="ECO:0000259" key="2">
    <source>
        <dbReference type="PROSITE" id="PS50995"/>
    </source>
</evidence>
<gene>
    <name evidence="4" type="ORF">GTW20_05780</name>
    <name evidence="3" type="ORF">VSQ78_11405</name>
</gene>
<name>A0A7K2IPR5_9ACTN</name>
<evidence type="ECO:0000313" key="5">
    <source>
        <dbReference type="Proteomes" id="UP000467124"/>
    </source>
</evidence>
<dbReference type="Pfam" id="PF01047">
    <property type="entry name" value="MarR"/>
    <property type="match status" value="1"/>
</dbReference>
<organism evidence="4 5">
    <name type="scientific">Nocardiopsis alba</name>
    <dbReference type="NCBI Taxonomy" id="53437"/>
    <lineage>
        <taxon>Bacteria</taxon>
        <taxon>Bacillati</taxon>
        <taxon>Actinomycetota</taxon>
        <taxon>Actinomycetes</taxon>
        <taxon>Streptosporangiales</taxon>
        <taxon>Nocardiopsidaceae</taxon>
        <taxon>Nocardiopsis</taxon>
    </lineage>
</organism>
<dbReference type="RefSeq" id="WP_014909384.1">
    <property type="nucleotide sequence ID" value="NZ_BAZE01000013.1"/>
</dbReference>
<dbReference type="InterPro" id="IPR036388">
    <property type="entry name" value="WH-like_DNA-bd_sf"/>
</dbReference>
<dbReference type="EMBL" id="WWHY01000001">
    <property type="protein sequence ID" value="MYR31795.1"/>
    <property type="molecule type" value="Genomic_DNA"/>
</dbReference>
<dbReference type="Proteomes" id="UP001585053">
    <property type="component" value="Unassembled WGS sequence"/>
</dbReference>
<dbReference type="InterPro" id="IPR039422">
    <property type="entry name" value="MarR/SlyA-like"/>
</dbReference>
<dbReference type="SMART" id="SM00347">
    <property type="entry name" value="HTH_MARR"/>
    <property type="match status" value="1"/>
</dbReference>
<evidence type="ECO:0000313" key="6">
    <source>
        <dbReference type="Proteomes" id="UP001585053"/>
    </source>
</evidence>
<dbReference type="GO" id="GO:0006950">
    <property type="term" value="P:response to stress"/>
    <property type="evidence" value="ECO:0007669"/>
    <property type="project" value="TreeGrafter"/>
</dbReference>
<evidence type="ECO:0000256" key="1">
    <source>
        <dbReference type="SAM" id="MobiDB-lite"/>
    </source>
</evidence>